<feature type="region of interest" description="Disordered" evidence="1">
    <location>
        <begin position="517"/>
        <end position="537"/>
    </location>
</feature>
<reference evidence="3" key="1">
    <citation type="submission" date="2021-02" db="EMBL/GenBank/DDBJ databases">
        <authorList>
            <person name="Nowell W R."/>
        </authorList>
    </citation>
    <scope>NUCLEOTIDE SEQUENCE</scope>
</reference>
<proteinExistence type="predicted"/>
<dbReference type="GO" id="GO:0015074">
    <property type="term" value="P:DNA integration"/>
    <property type="evidence" value="ECO:0007669"/>
    <property type="project" value="InterPro"/>
</dbReference>
<evidence type="ECO:0000313" key="3">
    <source>
        <dbReference type="EMBL" id="CAF4178982.1"/>
    </source>
</evidence>
<dbReference type="Pfam" id="PF03184">
    <property type="entry name" value="DDE_1"/>
    <property type="match status" value="1"/>
</dbReference>
<evidence type="ECO:0000256" key="1">
    <source>
        <dbReference type="SAM" id="MobiDB-lite"/>
    </source>
</evidence>
<dbReference type="PANTHER" id="PTHR37984:SF5">
    <property type="entry name" value="PROTEIN NYNRIN-LIKE"/>
    <property type="match status" value="1"/>
</dbReference>
<comment type="caution">
    <text evidence="3">The sequence shown here is derived from an EMBL/GenBank/DDBJ whole genome shotgun (WGS) entry which is preliminary data.</text>
</comment>
<dbReference type="InterPro" id="IPR012337">
    <property type="entry name" value="RNaseH-like_sf"/>
</dbReference>
<dbReference type="PROSITE" id="PS50994">
    <property type="entry name" value="INTEGRASE"/>
    <property type="match status" value="1"/>
</dbReference>
<dbReference type="PANTHER" id="PTHR37984">
    <property type="entry name" value="PROTEIN CBG26694"/>
    <property type="match status" value="1"/>
</dbReference>
<accession>A0A8S2RN85</accession>
<feature type="domain" description="Integrase catalytic" evidence="2">
    <location>
        <begin position="7"/>
        <end position="127"/>
    </location>
</feature>
<dbReference type="InterPro" id="IPR050951">
    <property type="entry name" value="Retrovirus_Pol_polyprotein"/>
</dbReference>
<protein>
    <recommendedName>
        <fullName evidence="2">Integrase catalytic domain-containing protein</fullName>
    </recommendedName>
</protein>
<dbReference type="Proteomes" id="UP000681967">
    <property type="component" value="Unassembled WGS sequence"/>
</dbReference>
<sequence length="656" mass="73055">VKRRYAGIPQPAIDIYIYMCDACQTRRSIPKPACGKPILSVGFLTTLQLFALPSKETNNVATHLRNNFYTFGPPKILQSDNGKEFLAKIILELKSTWSDLIIINGRPRHLQSQGLVERANTVVQKMLGSVMLAKNNCVSQSTQKTPYEMVFGQSVHTNDEFCNTTQSSHKKIRDEAEKCYILTAGFTDDPGRKQVIVKRSTKYPTSSHSGTGKAHTTVLMCTSASGECLPPYIIHKGVHLYDAWCRRAKNLSFTIGCLVISCPALNSSKKPVLLIYDGHYTHISTRIIKLAMTNGEQLEYLPPHSTTILQPLDVVTRTKVKTAWRKLLHQHKFKTNSAPIDKVKFAYLIKDLWQNNLLKSRCQGGFAKAGIYPFDPRAVSKEKLLSPPSSIGLHDNQVSLPILRSDSNGNMVHRNRSTNTSRTINRSSSCINLSTLSLDLTMTTLEFLTGSNSKNSHSIPQTNEALLHRMTTSSNSASTIIDTSTNSVNDITSHNSSTNTSNALNALTKAINNHMTSSQQITNNKRKKEKVPDGNINNQVIDTNSLHSNKVEWNINSTHVSSNSYTQAPTTVPFNISEYSNRLIHSYTNNNDVLNNMSYQLSCYRCDSFICPGSIDYASCSRVSCFQCISNNFTSNQTNFTCECYSLQGAITYTQL</sequence>
<name>A0A8S2RN85_9BILA</name>
<dbReference type="InterPro" id="IPR001584">
    <property type="entry name" value="Integrase_cat-core"/>
</dbReference>
<feature type="region of interest" description="Disordered" evidence="1">
    <location>
        <begin position="402"/>
        <end position="423"/>
    </location>
</feature>
<organism evidence="3 4">
    <name type="scientific">Rotaria magnacalcarata</name>
    <dbReference type="NCBI Taxonomy" id="392030"/>
    <lineage>
        <taxon>Eukaryota</taxon>
        <taxon>Metazoa</taxon>
        <taxon>Spiralia</taxon>
        <taxon>Gnathifera</taxon>
        <taxon>Rotifera</taxon>
        <taxon>Eurotatoria</taxon>
        <taxon>Bdelloidea</taxon>
        <taxon>Philodinida</taxon>
        <taxon>Philodinidae</taxon>
        <taxon>Rotaria</taxon>
    </lineage>
</organism>
<dbReference type="Gene3D" id="3.30.420.10">
    <property type="entry name" value="Ribonuclease H-like superfamily/Ribonuclease H"/>
    <property type="match status" value="1"/>
</dbReference>
<evidence type="ECO:0000313" key="4">
    <source>
        <dbReference type="Proteomes" id="UP000681967"/>
    </source>
</evidence>
<gene>
    <name evidence="3" type="ORF">BYL167_LOCUS22732</name>
</gene>
<dbReference type="SUPFAM" id="SSF53098">
    <property type="entry name" value="Ribonuclease H-like"/>
    <property type="match status" value="1"/>
</dbReference>
<dbReference type="GO" id="GO:0003676">
    <property type="term" value="F:nucleic acid binding"/>
    <property type="evidence" value="ECO:0007669"/>
    <property type="project" value="InterPro"/>
</dbReference>
<dbReference type="AlphaFoldDB" id="A0A8S2RN85"/>
<dbReference type="EMBL" id="CAJOBH010014059">
    <property type="protein sequence ID" value="CAF4178982.1"/>
    <property type="molecule type" value="Genomic_DNA"/>
</dbReference>
<evidence type="ECO:0000259" key="2">
    <source>
        <dbReference type="PROSITE" id="PS50994"/>
    </source>
</evidence>
<feature type="non-terminal residue" evidence="3">
    <location>
        <position position="656"/>
    </location>
</feature>
<dbReference type="InterPro" id="IPR036397">
    <property type="entry name" value="RNaseH_sf"/>
</dbReference>
<dbReference type="InterPro" id="IPR004875">
    <property type="entry name" value="DDE_SF_endonuclease_dom"/>
</dbReference>